<evidence type="ECO:0000313" key="3">
    <source>
        <dbReference type="EMBL" id="MCI0125338.1"/>
    </source>
</evidence>
<organism evidence="3 4">
    <name type="scientific">Paradevosia shaoguanensis</name>
    <dbReference type="NCBI Taxonomy" id="1335043"/>
    <lineage>
        <taxon>Bacteria</taxon>
        <taxon>Pseudomonadati</taxon>
        <taxon>Pseudomonadota</taxon>
        <taxon>Alphaproteobacteria</taxon>
        <taxon>Hyphomicrobiales</taxon>
        <taxon>Devosiaceae</taxon>
        <taxon>Paradevosia</taxon>
    </lineage>
</organism>
<dbReference type="Gene3D" id="3.30.70.1060">
    <property type="entry name" value="Dimeric alpha+beta barrel"/>
    <property type="match status" value="1"/>
</dbReference>
<comment type="caution">
    <text evidence="3">The sequence shown here is derived from an EMBL/GenBank/DDBJ whole genome shotgun (WGS) entry which is preliminary data.</text>
</comment>
<dbReference type="EMBL" id="JALAZD010000001">
    <property type="protein sequence ID" value="MCI0125338.1"/>
    <property type="molecule type" value="Genomic_DNA"/>
</dbReference>
<evidence type="ECO:0000313" key="4">
    <source>
        <dbReference type="Proteomes" id="UP001156140"/>
    </source>
</evidence>
<evidence type="ECO:0000256" key="1">
    <source>
        <dbReference type="ARBA" id="ARBA00007689"/>
    </source>
</evidence>
<dbReference type="AlphaFoldDB" id="A0AA41U9K2"/>
<dbReference type="InterPro" id="IPR011008">
    <property type="entry name" value="Dimeric_a/b-barrel"/>
</dbReference>
<evidence type="ECO:0000259" key="2">
    <source>
        <dbReference type="Pfam" id="PF03795"/>
    </source>
</evidence>
<dbReference type="PANTHER" id="PTHR35174">
    <property type="entry name" value="BLL7171 PROTEIN-RELATED"/>
    <property type="match status" value="1"/>
</dbReference>
<gene>
    <name evidence="3" type="ORF">ML536_00705</name>
</gene>
<protein>
    <submittedName>
        <fullName evidence="3">YciI family protein</fullName>
    </submittedName>
</protein>
<reference evidence="3" key="1">
    <citation type="submission" date="2022-03" db="EMBL/GenBank/DDBJ databases">
        <title>The complete genome sequence of a Methyloterrigena soli.</title>
        <authorList>
            <person name="Zi Z."/>
        </authorList>
    </citation>
    <scope>NUCLEOTIDE SEQUENCE</scope>
    <source>
        <strain evidence="3">M48</strain>
    </source>
</reference>
<dbReference type="RefSeq" id="WP_281734602.1">
    <property type="nucleotide sequence ID" value="NZ_JAKETQ010000001.1"/>
</dbReference>
<comment type="similarity">
    <text evidence="1">Belongs to the YciI family.</text>
</comment>
<name>A0AA41U9K2_9HYPH</name>
<dbReference type="Pfam" id="PF03795">
    <property type="entry name" value="YCII"/>
    <property type="match status" value="1"/>
</dbReference>
<dbReference type="Proteomes" id="UP001156140">
    <property type="component" value="Unassembled WGS sequence"/>
</dbReference>
<accession>A0AA41U9K2</accession>
<dbReference type="PANTHER" id="PTHR35174:SF3">
    <property type="entry name" value="BLL7171 PROTEIN"/>
    <property type="match status" value="1"/>
</dbReference>
<proteinExistence type="inferred from homology"/>
<dbReference type="InterPro" id="IPR005545">
    <property type="entry name" value="YCII"/>
</dbReference>
<sequence>MKYLCLVYADESAFESMDARTKYELDRDSLAYDRELAEAGHFIAAEALDAPTTAQTVRMRNGRVSTTDGPFAETKEHLAGFILIDARDLNEAVRIAGNIPMARYSAIEVRPILQIVPVPA</sequence>
<keyword evidence="4" id="KW-1185">Reference proteome</keyword>
<dbReference type="SUPFAM" id="SSF54909">
    <property type="entry name" value="Dimeric alpha+beta barrel"/>
    <property type="match status" value="1"/>
</dbReference>
<feature type="domain" description="YCII-related" evidence="2">
    <location>
        <begin position="1"/>
        <end position="114"/>
    </location>
</feature>